<evidence type="ECO:0000256" key="1">
    <source>
        <dbReference type="SAM" id="Phobius"/>
    </source>
</evidence>
<keyword evidence="3" id="KW-1185">Reference proteome</keyword>
<evidence type="ECO:0000313" key="2">
    <source>
        <dbReference type="EMBL" id="PFG39619.1"/>
    </source>
</evidence>
<feature type="transmembrane region" description="Helical" evidence="1">
    <location>
        <begin position="107"/>
        <end position="130"/>
    </location>
</feature>
<reference evidence="2 3" key="1">
    <citation type="submission" date="2017-10" db="EMBL/GenBank/DDBJ databases">
        <title>Sequencing the genomes of 1000 actinobacteria strains.</title>
        <authorList>
            <person name="Klenk H.-P."/>
        </authorList>
    </citation>
    <scope>NUCLEOTIDE SEQUENCE [LARGE SCALE GENOMIC DNA]</scope>
    <source>
        <strain evidence="2 3">DSM 21838</strain>
    </source>
</reference>
<feature type="transmembrane region" description="Helical" evidence="1">
    <location>
        <begin position="47"/>
        <end position="69"/>
    </location>
</feature>
<comment type="caution">
    <text evidence="2">The sequence shown here is derived from an EMBL/GenBank/DDBJ whole genome shotgun (WGS) entry which is preliminary data.</text>
</comment>
<feature type="transmembrane region" description="Helical" evidence="1">
    <location>
        <begin position="76"/>
        <end position="95"/>
    </location>
</feature>
<dbReference type="Proteomes" id="UP000222106">
    <property type="component" value="Unassembled WGS sequence"/>
</dbReference>
<proteinExistence type="predicted"/>
<keyword evidence="1" id="KW-0812">Transmembrane</keyword>
<protein>
    <submittedName>
        <fullName evidence="2">Uncharacterized protein</fullName>
    </submittedName>
</protein>
<evidence type="ECO:0000313" key="3">
    <source>
        <dbReference type="Proteomes" id="UP000222106"/>
    </source>
</evidence>
<name>A0A2A9EN27_9MICO</name>
<dbReference type="OrthoDB" id="10016475at2"/>
<dbReference type="AlphaFoldDB" id="A0A2A9EN27"/>
<dbReference type="RefSeq" id="WP_098483690.1">
    <property type="nucleotide sequence ID" value="NZ_PDJI01000004.1"/>
</dbReference>
<organism evidence="2 3">
    <name type="scientific">Georgenia soli</name>
    <dbReference type="NCBI Taxonomy" id="638953"/>
    <lineage>
        <taxon>Bacteria</taxon>
        <taxon>Bacillati</taxon>
        <taxon>Actinomycetota</taxon>
        <taxon>Actinomycetes</taxon>
        <taxon>Micrococcales</taxon>
        <taxon>Bogoriellaceae</taxon>
        <taxon>Georgenia</taxon>
    </lineage>
</organism>
<keyword evidence="1" id="KW-0472">Membrane</keyword>
<dbReference type="EMBL" id="PDJI01000004">
    <property type="protein sequence ID" value="PFG39619.1"/>
    <property type="molecule type" value="Genomic_DNA"/>
</dbReference>
<sequence>MLRQIGSRVAAGALAAVVLGVLAGGVARVLMRLLVVLSGDAPRFSTTGTLGVLLIFAMVMLPGAIVTALGRRRAGTVLLVLGAALLVFQSVNIPLQEDRTGFMSAGPGALALTLVVLLAFPAVIVAQTVATSQLAVALTRRLAVVVPTAERAAV</sequence>
<keyword evidence="1" id="KW-1133">Transmembrane helix</keyword>
<accession>A0A2A9EN27</accession>
<gene>
    <name evidence="2" type="ORF">ATJ97_2130</name>
</gene>